<feature type="domain" description="Haem-binding" evidence="1">
    <location>
        <begin position="9"/>
        <end position="144"/>
    </location>
</feature>
<proteinExistence type="predicted"/>
<dbReference type="Proteomes" id="UP001209317">
    <property type="component" value="Unassembled WGS sequence"/>
</dbReference>
<keyword evidence="3" id="KW-1185">Reference proteome</keyword>
<evidence type="ECO:0000313" key="2">
    <source>
        <dbReference type="EMBL" id="MCU7694388.1"/>
    </source>
</evidence>
<dbReference type="SMART" id="SM01235">
    <property type="entry name" value="Haem_bd"/>
    <property type="match status" value="1"/>
</dbReference>
<accession>A0AAE3INT5</accession>
<dbReference type="EMBL" id="JAOTPL010000009">
    <property type="protein sequence ID" value="MCU7694388.1"/>
    <property type="molecule type" value="Genomic_DNA"/>
</dbReference>
<comment type="caution">
    <text evidence="2">The sequence shown here is derived from an EMBL/GenBank/DDBJ whole genome shotgun (WGS) entry which is preliminary data.</text>
</comment>
<dbReference type="InterPro" id="IPR025992">
    <property type="entry name" value="Haem-bd"/>
</dbReference>
<protein>
    <submittedName>
        <fullName evidence="2">Heme-binding domain-containing protein</fullName>
    </submittedName>
</protein>
<reference evidence="2" key="1">
    <citation type="submission" date="2022-10" db="EMBL/GenBank/DDBJ databases">
        <authorList>
            <person name="Kim H.S."/>
            <person name="Kim J.-S."/>
            <person name="Suh M.K."/>
            <person name="Eom M.K."/>
            <person name="Lee J.-S."/>
        </authorList>
    </citation>
    <scope>NUCLEOTIDE SEQUENCE</scope>
    <source>
        <strain evidence="2">LIP-5</strain>
    </source>
</reference>
<dbReference type="RefSeq" id="WP_263037874.1">
    <property type="nucleotide sequence ID" value="NZ_JAOTPL010000009.1"/>
</dbReference>
<name>A0AAE3INT5_9BACT</name>
<gene>
    <name evidence="2" type="ORF">OD355_07650</name>
</gene>
<sequence length="147" mass="17134">MNKLIILLIILLAAIQFIRPARNTSVQAVPQAFMDTFQVNENVKKLLVTSCFDCHSNHTRYPWYTNIQPVGWLMAKHIRDGKAELNFDELAALSPRRRNSKFRSITEQIEKDEMPLKSYLILHKDARLSEEDKNTLISFFQSKINKN</sequence>
<organism evidence="2 3">
    <name type="scientific">Haoranjiania flava</name>
    <dbReference type="NCBI Taxonomy" id="1856322"/>
    <lineage>
        <taxon>Bacteria</taxon>
        <taxon>Pseudomonadati</taxon>
        <taxon>Bacteroidota</taxon>
        <taxon>Chitinophagia</taxon>
        <taxon>Chitinophagales</taxon>
        <taxon>Chitinophagaceae</taxon>
        <taxon>Haoranjiania</taxon>
    </lineage>
</organism>
<evidence type="ECO:0000259" key="1">
    <source>
        <dbReference type="SMART" id="SM01235"/>
    </source>
</evidence>
<dbReference type="AlphaFoldDB" id="A0AAE3INT5"/>
<evidence type="ECO:0000313" key="3">
    <source>
        <dbReference type="Proteomes" id="UP001209317"/>
    </source>
</evidence>
<dbReference type="Pfam" id="PF14376">
    <property type="entry name" value="Haem_bd"/>
    <property type="match status" value="1"/>
</dbReference>